<dbReference type="InterPro" id="IPR022271">
    <property type="entry name" value="Lipocalin_ApoD"/>
</dbReference>
<dbReference type="Pfam" id="PF08212">
    <property type="entry name" value="Lipocalin_2"/>
    <property type="match status" value="1"/>
</dbReference>
<comment type="similarity">
    <text evidence="1 2">Belongs to the calycin superfamily. Lipocalin family.</text>
</comment>
<evidence type="ECO:0000256" key="2">
    <source>
        <dbReference type="PIRNR" id="PIRNR036893"/>
    </source>
</evidence>
<dbReference type="Gene3D" id="2.40.128.20">
    <property type="match status" value="1"/>
</dbReference>
<evidence type="ECO:0000256" key="1">
    <source>
        <dbReference type="ARBA" id="ARBA00006889"/>
    </source>
</evidence>
<dbReference type="PANTHER" id="PTHR10612:SF34">
    <property type="entry name" value="APOLIPOPROTEIN D"/>
    <property type="match status" value="1"/>
</dbReference>
<dbReference type="InterPro" id="IPR002446">
    <property type="entry name" value="Lipocalin_bac"/>
</dbReference>
<gene>
    <name evidence="4" type="ORF">Solivirus9_5</name>
</gene>
<evidence type="ECO:0000259" key="3">
    <source>
        <dbReference type="Pfam" id="PF08212"/>
    </source>
</evidence>
<dbReference type="GO" id="GO:0006629">
    <property type="term" value="P:lipid metabolic process"/>
    <property type="evidence" value="ECO:0007669"/>
    <property type="project" value="TreeGrafter"/>
</dbReference>
<protein>
    <recommendedName>
        <fullName evidence="3">Lipocalin/cytosolic fatty-acid binding domain-containing protein</fullName>
    </recommendedName>
</protein>
<dbReference type="InterPro" id="IPR000566">
    <property type="entry name" value="Lipocln_cytosolic_FA-bd_dom"/>
</dbReference>
<dbReference type="PRINTS" id="PR01171">
    <property type="entry name" value="BCTLIPOCALIN"/>
</dbReference>
<dbReference type="EMBL" id="MK072497">
    <property type="protein sequence ID" value="AYV86124.1"/>
    <property type="molecule type" value="Genomic_DNA"/>
</dbReference>
<dbReference type="GO" id="GO:0000302">
    <property type="term" value="P:response to reactive oxygen species"/>
    <property type="evidence" value="ECO:0007669"/>
    <property type="project" value="TreeGrafter"/>
</dbReference>
<evidence type="ECO:0000313" key="4">
    <source>
        <dbReference type="EMBL" id="AYV86124.1"/>
    </source>
</evidence>
<dbReference type="SUPFAM" id="SSF50814">
    <property type="entry name" value="Lipocalins"/>
    <property type="match status" value="1"/>
</dbReference>
<sequence>MRFNAERYSGRWYQVGKYPFYYEPEACAKSYTDYKYNAQSGTLSVHNFCTGPDYLDEVEGLLWNRQEDEDTGKFQVQFFRFDSSPSDYIILDTDYTSYSLVGNSEGTLFWILSRTPKIEKRLLNRVLGLAQYYGYNIDLLEFSSDSLQ</sequence>
<organism evidence="4">
    <name type="scientific">Solivirus sp</name>
    <dbReference type="NCBI Taxonomy" id="2487772"/>
    <lineage>
        <taxon>Viruses</taxon>
        <taxon>Pithoviruses</taxon>
    </lineage>
</organism>
<proteinExistence type="inferred from homology"/>
<dbReference type="PIRSF" id="PIRSF036893">
    <property type="entry name" value="Lipocalin_ApoD"/>
    <property type="match status" value="1"/>
</dbReference>
<feature type="domain" description="Lipocalin/cytosolic fatty-acid binding" evidence="3">
    <location>
        <begin position="4"/>
        <end position="142"/>
    </location>
</feature>
<reference evidence="4" key="1">
    <citation type="submission" date="2018-10" db="EMBL/GenBank/DDBJ databases">
        <title>Hidden diversity of soil giant viruses.</title>
        <authorList>
            <person name="Schulz F."/>
            <person name="Alteio L."/>
            <person name="Goudeau D."/>
            <person name="Ryan E.M."/>
            <person name="Malmstrom R.R."/>
            <person name="Blanchard J."/>
            <person name="Woyke T."/>
        </authorList>
    </citation>
    <scope>NUCLEOTIDE SEQUENCE</scope>
    <source>
        <strain evidence="4">SOV1</strain>
    </source>
</reference>
<dbReference type="InterPro" id="IPR012674">
    <property type="entry name" value="Calycin"/>
</dbReference>
<name>A0A3G5AHR3_9VIRU</name>
<dbReference type="PANTHER" id="PTHR10612">
    <property type="entry name" value="APOLIPOPROTEIN D"/>
    <property type="match status" value="1"/>
</dbReference>
<accession>A0A3G5AHR3</accession>